<dbReference type="PANTHER" id="PTHR41259:SF1">
    <property type="entry name" value="DOUBLE-STRAND BREAK REPAIR RAD50 ATPASE, PUTATIVE-RELATED"/>
    <property type="match status" value="1"/>
</dbReference>
<evidence type="ECO:0000259" key="3">
    <source>
        <dbReference type="Pfam" id="PF13514"/>
    </source>
</evidence>
<name>A0A0P0ZAC6_9HYPH</name>
<evidence type="ECO:0000256" key="2">
    <source>
        <dbReference type="SAM" id="MobiDB-lite"/>
    </source>
</evidence>
<dbReference type="SUPFAM" id="SSF52540">
    <property type="entry name" value="P-loop containing nucleoside triphosphate hydrolases"/>
    <property type="match status" value="1"/>
</dbReference>
<dbReference type="OrthoDB" id="9764467at2"/>
<accession>A0A0P0ZAC6</accession>
<dbReference type="InterPro" id="IPR038734">
    <property type="entry name" value="YhaN_AAA"/>
</dbReference>
<protein>
    <recommendedName>
        <fullName evidence="3">YhaN AAA domain-containing protein</fullName>
    </recommendedName>
</protein>
<dbReference type="Pfam" id="PF13514">
    <property type="entry name" value="AAA_27"/>
    <property type="match status" value="1"/>
</dbReference>
<feature type="coiled-coil region" evidence="1">
    <location>
        <begin position="721"/>
        <end position="755"/>
    </location>
</feature>
<keyword evidence="1" id="KW-0175">Coiled coil</keyword>
<sequence length="1157" mass="128949">MRFKRLHLLRFGAFEDREIAFRPDARLHIVYGPNEAGKSTTLSALSSLLFGFPHQKTHDFLHRADALRIAATIAARDGSELAFRRRRGNKATLLADDDTETPLRDDTLASFLGGLNRQVFESAFGLDSDRLRAGAEAMLASDGELGGSLFAAASGLTGLRELRAQFEADASDLYAPRASTKEFNELSKRWDAARQRVRETELRAGDWKALNAEIERLERQHEEEKERLASLMQRRQELSTMKKLGPVIGEIDATLRKLVAHDDLRDLKQGYAGALEKALDDRILSAKALEEATGRIRDAEEAVAEIAVDQNVLDHGKAISALHEQLGNYRKTKEDLPAVAREQRGFAHDIEERLKRLGLSSEAGLPEQPTDAALARSEQLAEHGRSLMRDRAGLEKQLAEERENEAALDRQAPSGRLADPKPHRDRLAALRPEIEAVEKARDLDLEHRTEARRIRDAALGLDPAVADFDALTAMALPSAEGVSEVAERLKASDRAIEKDEAALARLRDQIARNARQLRETERGGDIPSRESIAAARRERDEAFRPIAASTLGTGERLDPAGALALVETFTARVRGADGLADAAFADVERVQRYTDLTARNVDLQSEATALDEALAARYAERDRLRSDFAAPFAALGIDAAEPDRMIVWLKAMRDLRAAHRENESLADRLASTERREEDLRTALLALAKQLWIDDPESLATLPLLRAVEQRIYEVTDAWLESRGHAERKSDVQRRIERLESQIAEIAKRMEAWRSEADAAFAALGLVDGGAPDEAEAVIALWRELPGIERQRVNRQERVRGMERDAGRFENLTRALVSAIAPSLAELSAERAVEELEEASETASSAKAKLAERWTALERARRDLEHRQSAAYAAETHLTNLLAPCPEGAEPEELIRRLGERDRLRDAATQSRARLVDIAPAWTEAEVRQALEGFDPSRADLDLAETESEERDLTARSNETYAELREKRNEKEALSRGQGAEGAVFEQKAVEAEMLDLARRWAVLKIAANLVSATLDKHRQSQDAPLMRRAGERMSRLTDGAFPSLSQQFDENDVARLITVRKNGERLRINDLSDGTRDQLYLALRLAFIEDYATRNEPIPFVGDDIFQTFDDERTAAGLQTLADASEHMQPILFAHHRSVVEIAKDRLGSDADIIEMT</sequence>
<dbReference type="EMBL" id="LC066397">
    <property type="protein sequence ID" value="BAT31507.1"/>
    <property type="molecule type" value="Genomic_DNA"/>
</dbReference>
<dbReference type="InterPro" id="IPR027417">
    <property type="entry name" value="P-loop_NTPase"/>
</dbReference>
<feature type="coiled-coil region" evidence="1">
    <location>
        <begin position="655"/>
        <end position="682"/>
    </location>
</feature>
<evidence type="ECO:0000256" key="1">
    <source>
        <dbReference type="SAM" id="Coils"/>
    </source>
</evidence>
<evidence type="ECO:0000313" key="4">
    <source>
        <dbReference type="EMBL" id="BAT31507.1"/>
    </source>
</evidence>
<dbReference type="AlphaFoldDB" id="A0A0P0ZAC6"/>
<feature type="domain" description="YhaN AAA" evidence="3">
    <location>
        <begin position="1"/>
        <end position="207"/>
    </location>
</feature>
<dbReference type="PANTHER" id="PTHR41259">
    <property type="entry name" value="DOUBLE-STRAND BREAK REPAIR RAD50 ATPASE, PUTATIVE-RELATED"/>
    <property type="match status" value="1"/>
</dbReference>
<feature type="coiled-coil region" evidence="1">
    <location>
        <begin position="207"/>
        <end position="241"/>
    </location>
</feature>
<feature type="region of interest" description="Disordered" evidence="2">
    <location>
        <begin position="401"/>
        <end position="424"/>
    </location>
</feature>
<dbReference type="RefSeq" id="WP_007066067.1">
    <property type="nucleotide sequence ID" value="NZ_BBWO01000005.1"/>
</dbReference>
<proteinExistence type="predicted"/>
<feature type="region of interest" description="Disordered" evidence="2">
    <location>
        <begin position="943"/>
        <end position="974"/>
    </location>
</feature>
<feature type="coiled-coil region" evidence="1">
    <location>
        <begin position="489"/>
        <end position="523"/>
    </location>
</feature>
<reference evidence="4" key="1">
    <citation type="journal article" date="2015" name="Proc. Natl. Acad. Sci. U.S.A.">
        <title>Bacterial clade with the ribosomal RNA operon on a small plasmid rather than the chromosome.</title>
        <authorList>
            <person name="Anda M."/>
            <person name="Ohtsubo Y."/>
            <person name="Okubo T."/>
            <person name="Sugawara M."/>
            <person name="Nagata Y."/>
            <person name="Tsuda M."/>
            <person name="Minamisawa K."/>
            <person name="Mitsui H."/>
        </authorList>
    </citation>
    <scope>NUCLEOTIDE SEQUENCE</scope>
    <source>
        <strain evidence="4">DSM 15513</strain>
    </source>
</reference>
<organism evidence="4">
    <name type="scientific">Fulvimarina pelagi</name>
    <dbReference type="NCBI Taxonomy" id="217511"/>
    <lineage>
        <taxon>Bacteria</taxon>
        <taxon>Pseudomonadati</taxon>
        <taxon>Pseudomonadota</taxon>
        <taxon>Alphaproteobacteria</taxon>
        <taxon>Hyphomicrobiales</taxon>
        <taxon>Aurantimonadaceae</taxon>
        <taxon>Fulvimarina</taxon>
    </lineage>
</organism>
<dbReference type="Gene3D" id="3.40.50.300">
    <property type="entry name" value="P-loop containing nucleotide triphosphate hydrolases"/>
    <property type="match status" value="2"/>
</dbReference>
<feature type="compositionally biased region" description="Basic and acidic residues" evidence="2">
    <location>
        <begin position="961"/>
        <end position="973"/>
    </location>
</feature>